<dbReference type="GO" id="GO:0005886">
    <property type="term" value="C:plasma membrane"/>
    <property type="evidence" value="ECO:0007669"/>
    <property type="project" value="UniProtKB-SubCell"/>
</dbReference>
<protein>
    <recommendedName>
        <fullName evidence="6">Phosphatidylglycerol lysyltransferase</fullName>
        <ecNumber evidence="6">2.3.2.3</ecNumber>
    </recommendedName>
    <alternativeName>
        <fullName evidence="6">Lysylphosphatidylglycerol synthase</fullName>
    </alternativeName>
</protein>
<comment type="function">
    <text evidence="6">Catalyzes the transfer of a lysyl group from L-lysyl-tRNA(Lys) to membrane-bound phosphatidylglycerol (PG), which produces lysylphosphatidylglycerol (LPG), a major component of the bacterial membrane with a positive net charge. LPG synthesis contributes to bacterial virulence as it is involved in the resistance mechanism against cationic antimicrobial peptides (CAMP) produces by the host's immune system (defensins, cathelicidins) and by the competing microorganisms.</text>
</comment>
<feature type="transmembrane region" description="Helical" evidence="6">
    <location>
        <begin position="7"/>
        <end position="27"/>
    </location>
</feature>
<evidence type="ECO:0000313" key="7">
    <source>
        <dbReference type="EMBL" id="KGP90956.1"/>
    </source>
</evidence>
<keyword evidence="5 6" id="KW-0472">Membrane</keyword>
<evidence type="ECO:0000256" key="3">
    <source>
        <dbReference type="ARBA" id="ARBA00022692"/>
    </source>
</evidence>
<keyword evidence="4 6" id="KW-1133">Transmembrane helix</keyword>
<keyword evidence="6" id="KW-0046">Antibiotic resistance</keyword>
<gene>
    <name evidence="6" type="primary">mprF</name>
    <name evidence="7" type="ORF">N780_02560</name>
</gene>
<dbReference type="EC" id="2.3.2.3" evidence="6"/>
<feature type="transmembrane region" description="Helical" evidence="6">
    <location>
        <begin position="149"/>
        <end position="170"/>
    </location>
</feature>
<dbReference type="GO" id="GO:0050071">
    <property type="term" value="F:phosphatidylglycerol lysyltransferase activity"/>
    <property type="evidence" value="ECO:0007669"/>
    <property type="project" value="UniProtKB-EC"/>
</dbReference>
<dbReference type="EMBL" id="AVBG01000009">
    <property type="protein sequence ID" value="KGP90956.1"/>
    <property type="molecule type" value="Genomic_DNA"/>
</dbReference>
<keyword evidence="8" id="KW-1185">Reference proteome</keyword>
<dbReference type="GO" id="GO:0006629">
    <property type="term" value="P:lipid metabolic process"/>
    <property type="evidence" value="ECO:0007669"/>
    <property type="project" value="UniProtKB-KW"/>
</dbReference>
<dbReference type="Proteomes" id="UP000030153">
    <property type="component" value="Unassembled WGS sequence"/>
</dbReference>
<evidence type="ECO:0000256" key="2">
    <source>
        <dbReference type="ARBA" id="ARBA00022475"/>
    </source>
</evidence>
<feature type="transmembrane region" description="Helical" evidence="6">
    <location>
        <begin position="182"/>
        <end position="207"/>
    </location>
</feature>
<feature type="transmembrane region" description="Helical" evidence="6">
    <location>
        <begin position="47"/>
        <end position="66"/>
    </location>
</feature>
<feature type="transmembrane region" description="Helical" evidence="6">
    <location>
        <begin position="282"/>
        <end position="302"/>
    </location>
</feature>
<dbReference type="eggNOG" id="COG0392">
    <property type="taxonomic scope" value="Bacteria"/>
</dbReference>
<evidence type="ECO:0000256" key="5">
    <source>
        <dbReference type="ARBA" id="ARBA00023136"/>
    </source>
</evidence>
<dbReference type="OrthoDB" id="2111097at2"/>
<dbReference type="RefSeq" id="WP_036784554.1">
    <property type="nucleotide sequence ID" value="NZ_AVBG01000009.1"/>
</dbReference>
<dbReference type="PANTHER" id="PTHR39087">
    <property type="entry name" value="UPF0104 MEMBRANE PROTEIN MJ1595"/>
    <property type="match status" value="1"/>
</dbReference>
<dbReference type="Pfam" id="PF03706">
    <property type="entry name" value="LPG_synthase_TM"/>
    <property type="match status" value="1"/>
</dbReference>
<comment type="catalytic activity">
    <reaction evidence="6">
        <text>L-lysyl-tRNA(Lys) + a 1,2-diacyl-sn-glycero-3-phospho-(1'-sn-glycerol) = a 1,2-diacyl-sn-glycero-3-phospho-1'-(3'-O-L-lysyl)-sn-glycerol + tRNA(Lys)</text>
        <dbReference type="Rhea" id="RHEA:10668"/>
        <dbReference type="Rhea" id="RHEA-COMP:9696"/>
        <dbReference type="Rhea" id="RHEA-COMP:9697"/>
        <dbReference type="ChEBI" id="CHEBI:64716"/>
        <dbReference type="ChEBI" id="CHEBI:75792"/>
        <dbReference type="ChEBI" id="CHEBI:78442"/>
        <dbReference type="ChEBI" id="CHEBI:78529"/>
        <dbReference type="EC" id="2.3.2.3"/>
    </reaction>
</comment>
<name>A0A0A2UWR2_9BACI</name>
<comment type="caution">
    <text evidence="7">The sequence shown here is derived from an EMBL/GenBank/DDBJ whole genome shotgun (WGS) entry which is preliminary data.</text>
</comment>
<comment type="subcellular location">
    <subcellularLocation>
        <location evidence="1 6">Cell membrane</location>
        <topology evidence="1 6">Multi-pass membrane protein</topology>
    </subcellularLocation>
</comment>
<evidence type="ECO:0000256" key="6">
    <source>
        <dbReference type="RuleBase" id="RU363042"/>
    </source>
</evidence>
<dbReference type="PANTHER" id="PTHR39087:SF2">
    <property type="entry name" value="UPF0104 MEMBRANE PROTEIN MJ1595"/>
    <property type="match status" value="1"/>
</dbReference>
<keyword evidence="2" id="KW-1003">Cell membrane</keyword>
<evidence type="ECO:0000256" key="4">
    <source>
        <dbReference type="ARBA" id="ARBA00022989"/>
    </source>
</evidence>
<sequence>MKSKRMVSWTIRIAGILLSGLFIYLTLQYFSLKTVTRVAMELIYSPLWLGVMISTYALSFCVKAYVWQSYIGEKGSFAPYWSGIHYALFMNHILPFKTGDVVRAGVIKGAKPLSWEESVSSVVAMRVLDLGGLVLLAGIGTFIYMDTFFYVGIITLTVMVLFVLVLPFRAKHTLRKSILRSMVHFASTLLSIKGLLLFGLVLLSWVLEGFTIYSVGRIAIEGIGFFEAVWATSVAVVSGVFQVTPGHIAGYESVQSYALTFIDVPIETGYTIAIITHVFKFIYAYITGLISFYLTPVSSNVVKRWFKRRG</sequence>
<organism evidence="7 8">
    <name type="scientific">Pontibacillus chungwhensis BH030062</name>
    <dbReference type="NCBI Taxonomy" id="1385513"/>
    <lineage>
        <taxon>Bacteria</taxon>
        <taxon>Bacillati</taxon>
        <taxon>Bacillota</taxon>
        <taxon>Bacilli</taxon>
        <taxon>Bacillales</taxon>
        <taxon>Bacillaceae</taxon>
        <taxon>Pontibacillus</taxon>
    </lineage>
</organism>
<evidence type="ECO:0000256" key="1">
    <source>
        <dbReference type="ARBA" id="ARBA00004651"/>
    </source>
</evidence>
<dbReference type="GO" id="GO:0046677">
    <property type="term" value="P:response to antibiotic"/>
    <property type="evidence" value="ECO:0007669"/>
    <property type="project" value="UniProtKB-KW"/>
</dbReference>
<comment type="similarity">
    <text evidence="6">Belongs to the LPG synthase family.</text>
</comment>
<dbReference type="STRING" id="1385513.N780_02560"/>
<keyword evidence="6" id="KW-0808">Transferase</keyword>
<keyword evidence="3 6" id="KW-0812">Transmembrane</keyword>
<keyword evidence="6" id="KW-0443">Lipid metabolism</keyword>
<dbReference type="AlphaFoldDB" id="A0A0A2UWR2"/>
<feature type="transmembrane region" description="Helical" evidence="6">
    <location>
        <begin position="123"/>
        <end position="143"/>
    </location>
</feature>
<reference evidence="7 8" key="1">
    <citation type="submission" date="2013-08" db="EMBL/GenBank/DDBJ databases">
        <title>Genome of Pontibacillus chungwhensis.</title>
        <authorList>
            <person name="Wang Q."/>
            <person name="Wang G."/>
        </authorList>
    </citation>
    <scope>NUCLEOTIDE SEQUENCE [LARGE SCALE GENOMIC DNA]</scope>
    <source>
        <strain evidence="7 8">BH030062</strain>
    </source>
</reference>
<accession>A0A0A2UWR2</accession>
<dbReference type="InterPro" id="IPR022791">
    <property type="entry name" value="L-PG_synthase/AglD"/>
</dbReference>
<proteinExistence type="inferred from homology"/>
<evidence type="ECO:0000313" key="8">
    <source>
        <dbReference type="Proteomes" id="UP000030153"/>
    </source>
</evidence>